<dbReference type="InterPro" id="IPR035965">
    <property type="entry name" value="PAS-like_dom_sf"/>
</dbReference>
<dbReference type="EMBL" id="MFBW01000047">
    <property type="protein sequence ID" value="OGE06375.1"/>
    <property type="molecule type" value="Genomic_DNA"/>
</dbReference>
<reference evidence="3 4" key="1">
    <citation type="journal article" date="2016" name="Nat. Commun.">
        <title>Thousands of microbial genomes shed light on interconnected biogeochemical processes in an aquifer system.</title>
        <authorList>
            <person name="Anantharaman K."/>
            <person name="Brown C.T."/>
            <person name="Hug L.A."/>
            <person name="Sharon I."/>
            <person name="Castelle C.J."/>
            <person name="Probst A.J."/>
            <person name="Thomas B.C."/>
            <person name="Singh A."/>
            <person name="Wilkins M.J."/>
            <person name="Karaoz U."/>
            <person name="Brodie E.L."/>
            <person name="Williams K.H."/>
            <person name="Hubbard S.S."/>
            <person name="Banfield J.F."/>
        </authorList>
    </citation>
    <scope>NUCLEOTIDE SEQUENCE [LARGE SCALE GENOMIC DNA]</scope>
</reference>
<dbReference type="AlphaFoldDB" id="A0A1F5HQQ4"/>
<keyword evidence="1" id="KW-0175">Coiled coil</keyword>
<proteinExistence type="predicted"/>
<protein>
    <recommendedName>
        <fullName evidence="2">PAS fold-4 domain-containing protein</fullName>
    </recommendedName>
</protein>
<sequence length="189" mass="22051">MNTKTKQKVNGESQKLALHYMETLVDVARESFLILDSDLRVVSANFVFYQNFQVSKEQTVNVLLYELGNGQWNIPELKNLLEEVLPKKKVVRDYEVTHVFEAIGQKTILLNARQIDTVQLIILAMEDITARKSLENKLNEYTNELEIKVTERTAELEDRIKELEKLNKTMVGRELRMVELKKENEALRK</sequence>
<accession>A0A1F5HQQ4</accession>
<evidence type="ECO:0000259" key="2">
    <source>
        <dbReference type="Pfam" id="PF08448"/>
    </source>
</evidence>
<dbReference type="Gene3D" id="3.30.450.20">
    <property type="entry name" value="PAS domain"/>
    <property type="match status" value="1"/>
</dbReference>
<dbReference type="Proteomes" id="UP000178845">
    <property type="component" value="Unassembled WGS sequence"/>
</dbReference>
<dbReference type="InterPro" id="IPR013656">
    <property type="entry name" value="PAS_4"/>
</dbReference>
<feature type="domain" description="PAS fold-4" evidence="2">
    <location>
        <begin position="28"/>
        <end position="132"/>
    </location>
</feature>
<dbReference type="Pfam" id="PF08448">
    <property type="entry name" value="PAS_4"/>
    <property type="match status" value="1"/>
</dbReference>
<evidence type="ECO:0000313" key="4">
    <source>
        <dbReference type="Proteomes" id="UP000178845"/>
    </source>
</evidence>
<feature type="coiled-coil region" evidence="1">
    <location>
        <begin position="124"/>
        <end position="183"/>
    </location>
</feature>
<organism evidence="3 4">
    <name type="scientific">Candidatus Curtissbacteria bacterium RIFCSPLOWO2_02_FULL_40_13b</name>
    <dbReference type="NCBI Taxonomy" id="1797733"/>
    <lineage>
        <taxon>Bacteria</taxon>
        <taxon>Candidatus Curtissiibacteriota</taxon>
    </lineage>
</organism>
<evidence type="ECO:0000313" key="3">
    <source>
        <dbReference type="EMBL" id="OGE06375.1"/>
    </source>
</evidence>
<gene>
    <name evidence="3" type="ORF">A3I53_00750</name>
</gene>
<evidence type="ECO:0000256" key="1">
    <source>
        <dbReference type="SAM" id="Coils"/>
    </source>
</evidence>
<dbReference type="SUPFAM" id="SSF55785">
    <property type="entry name" value="PYP-like sensor domain (PAS domain)"/>
    <property type="match status" value="1"/>
</dbReference>
<comment type="caution">
    <text evidence="3">The sequence shown here is derived from an EMBL/GenBank/DDBJ whole genome shotgun (WGS) entry which is preliminary data.</text>
</comment>
<name>A0A1F5HQQ4_9BACT</name>